<dbReference type="AlphaFoldDB" id="A0AA85C3M6"/>
<feature type="domain" description="Dynein axonemal assembly factor 5 HEAT-repeat" evidence="1">
    <location>
        <begin position="287"/>
        <end position="364"/>
    </location>
</feature>
<sequence length="645" mass="72102">MTTGSFEKKALKSVEDYLNTNSDKESTIFSSVAENLAKTLNDPVEVNRELAVKVLKLSIDVTNDVTPLLALLVPVLVMRLGQKEIIEHSEEIRYSTLNLLYILLNRTDEISPFIDDYISVIQKTLVDPYHEIKKLSCKIAVVLSQRKCHRFYQISESILLPMLSNVTHQHSKVRLETVVALEKVLLHSQGKLVENVIAPLTQRLFDSSSAVRRAVIELVGSWLLDLPDRYSYQTRLLPLLLSGFIDESDEIRMVATKLWHNIGLKFEKENEEQLKDKLDFDHGPPFHYPCGCKRPILGCRELVYRSASKLFPGLCKDLSDWQEATRLKAASLIPILILHLEESATQHTQHLLTGIANGLADALSRISPVGNMSLINMMPIVSFRKETSSSSTTTADRVDVISLVVTHATSQVFSLSEANEAIKIINQLFIAAQVLGCMIPTKFWWHLLEPCLDRCTESAAPSSLAGHLLLLSGLLHGSPLNQLIITDEMKELKRDSSLNKCSTNVTNAFANTTSTATTSDDSHCIHGDETNENNDYQMKSGHVKETYTPINYSTLHKIISYLCQNELISVISINAKAGLLECVQETEQQQQQGDTLETLQLDDDSHKNIIQATYNAAKLVIQDNQIRSCLFEIILGSGAIWPENG</sequence>
<dbReference type="Pfam" id="PF24573">
    <property type="entry name" value="HEAT_DAAF5"/>
    <property type="match status" value="1"/>
</dbReference>
<dbReference type="InterPro" id="IPR056497">
    <property type="entry name" value="HEAT_DAAF5"/>
</dbReference>
<dbReference type="Gene3D" id="1.25.10.10">
    <property type="entry name" value="Leucine-rich Repeat Variant"/>
    <property type="match status" value="2"/>
</dbReference>
<proteinExistence type="predicted"/>
<dbReference type="InterPro" id="IPR052623">
    <property type="entry name" value="DAAF5"/>
</dbReference>
<evidence type="ECO:0000259" key="2">
    <source>
        <dbReference type="Pfam" id="PF25757"/>
    </source>
</evidence>
<dbReference type="Pfam" id="PF25757">
    <property type="entry name" value="TPR_DNAAF5"/>
    <property type="match status" value="1"/>
</dbReference>
<evidence type="ECO:0008006" key="5">
    <source>
        <dbReference type="Google" id="ProtNLM"/>
    </source>
</evidence>
<dbReference type="InterPro" id="IPR057978">
    <property type="entry name" value="TPR_DAAF5"/>
</dbReference>
<dbReference type="InterPro" id="IPR016024">
    <property type="entry name" value="ARM-type_fold"/>
</dbReference>
<dbReference type="GO" id="GO:0036158">
    <property type="term" value="P:outer dynein arm assembly"/>
    <property type="evidence" value="ECO:0007669"/>
    <property type="project" value="TreeGrafter"/>
</dbReference>
<dbReference type="GO" id="GO:0036159">
    <property type="term" value="P:inner dynein arm assembly"/>
    <property type="evidence" value="ECO:0007669"/>
    <property type="project" value="TreeGrafter"/>
</dbReference>
<accession>A0AA85C3M6</accession>
<dbReference type="PANTHER" id="PTHR16216">
    <property type="entry name" value="DYNEIN ASSEMBLY FACTOR 5, AXONEMAL"/>
    <property type="match status" value="1"/>
</dbReference>
<dbReference type="Proteomes" id="UP000050791">
    <property type="component" value="Unassembled WGS sequence"/>
</dbReference>
<dbReference type="WBParaSite" id="SMTH1_92290.1">
    <property type="protein sequence ID" value="SMTH1_92290.1"/>
    <property type="gene ID" value="SMTH1_92290"/>
</dbReference>
<dbReference type="InterPro" id="IPR011989">
    <property type="entry name" value="ARM-like"/>
</dbReference>
<evidence type="ECO:0000259" key="1">
    <source>
        <dbReference type="Pfam" id="PF24573"/>
    </source>
</evidence>
<protein>
    <recommendedName>
        <fullName evidence="5">TOG domain-containing protein</fullName>
    </recommendedName>
</protein>
<dbReference type="SUPFAM" id="SSF48371">
    <property type="entry name" value="ARM repeat"/>
    <property type="match status" value="1"/>
</dbReference>
<evidence type="ECO:0000313" key="3">
    <source>
        <dbReference type="Proteomes" id="UP000050791"/>
    </source>
</evidence>
<dbReference type="GO" id="GO:0005737">
    <property type="term" value="C:cytoplasm"/>
    <property type="evidence" value="ECO:0007669"/>
    <property type="project" value="TreeGrafter"/>
</dbReference>
<evidence type="ECO:0000313" key="4">
    <source>
        <dbReference type="WBParaSite" id="SMTH1_92290.1"/>
    </source>
</evidence>
<dbReference type="GO" id="GO:0045505">
    <property type="term" value="F:dynein intermediate chain binding"/>
    <property type="evidence" value="ECO:0007669"/>
    <property type="project" value="TreeGrafter"/>
</dbReference>
<feature type="domain" description="Dynein axonemal assembly factor 5 TPR repeats" evidence="2">
    <location>
        <begin position="8"/>
        <end position="277"/>
    </location>
</feature>
<dbReference type="PANTHER" id="PTHR16216:SF2">
    <property type="entry name" value="DYNEIN AXONEMAL ASSEMBLY FACTOR 5"/>
    <property type="match status" value="1"/>
</dbReference>
<name>A0AA85C3M6_9TREM</name>
<dbReference type="GO" id="GO:0003341">
    <property type="term" value="P:cilium movement"/>
    <property type="evidence" value="ECO:0007669"/>
    <property type="project" value="TreeGrafter"/>
</dbReference>
<reference evidence="4" key="1">
    <citation type="submission" date="2023-11" db="UniProtKB">
        <authorList>
            <consortium name="WormBaseParasite"/>
        </authorList>
    </citation>
    <scope>IDENTIFICATION</scope>
</reference>
<organism evidence="3 4">
    <name type="scientific">Schistosoma mattheei</name>
    <dbReference type="NCBI Taxonomy" id="31246"/>
    <lineage>
        <taxon>Eukaryota</taxon>
        <taxon>Metazoa</taxon>
        <taxon>Spiralia</taxon>
        <taxon>Lophotrochozoa</taxon>
        <taxon>Platyhelminthes</taxon>
        <taxon>Trematoda</taxon>
        <taxon>Digenea</taxon>
        <taxon>Strigeidida</taxon>
        <taxon>Schistosomatoidea</taxon>
        <taxon>Schistosomatidae</taxon>
        <taxon>Schistosoma</taxon>
    </lineage>
</organism>